<dbReference type="OrthoDB" id="422698at2"/>
<evidence type="ECO:0000313" key="3">
    <source>
        <dbReference type="EMBL" id="TDT60976.1"/>
    </source>
</evidence>
<feature type="domain" description="PrcB C-terminal" evidence="2">
    <location>
        <begin position="193"/>
        <end position="243"/>
    </location>
</feature>
<dbReference type="GO" id="GO:0008233">
    <property type="term" value="F:peptidase activity"/>
    <property type="evidence" value="ECO:0007669"/>
    <property type="project" value="UniProtKB-KW"/>
</dbReference>
<dbReference type="RefSeq" id="WP_133628150.1">
    <property type="nucleotide sequence ID" value="NZ_SOAZ01000010.1"/>
</dbReference>
<dbReference type="GO" id="GO:0006508">
    <property type="term" value="P:proteolysis"/>
    <property type="evidence" value="ECO:0007669"/>
    <property type="project" value="UniProtKB-KW"/>
</dbReference>
<feature type="signal peptide" evidence="1">
    <location>
        <begin position="1"/>
        <end position="21"/>
    </location>
</feature>
<dbReference type="Proteomes" id="UP000295325">
    <property type="component" value="Unassembled WGS sequence"/>
</dbReference>
<keyword evidence="3" id="KW-0378">Hydrolase</keyword>
<dbReference type="AlphaFoldDB" id="A0A4R7KQJ8"/>
<evidence type="ECO:0000259" key="2">
    <source>
        <dbReference type="Pfam" id="PF14343"/>
    </source>
</evidence>
<keyword evidence="3" id="KW-0645">Protease</keyword>
<dbReference type="InterPro" id="IPR025748">
    <property type="entry name" value="PrcB_C_dom"/>
</dbReference>
<feature type="chain" id="PRO_5020794150" evidence="1">
    <location>
        <begin position="22"/>
        <end position="263"/>
    </location>
</feature>
<dbReference type="EMBL" id="SOAZ01000010">
    <property type="protein sequence ID" value="TDT60976.1"/>
    <property type="molecule type" value="Genomic_DNA"/>
</dbReference>
<gene>
    <name evidence="3" type="ORF">EDD71_11094</name>
</gene>
<sequence length="263" mass="30322">MKKILIVLSCLLILTSCGSTAVKGENDEYTTRAKFIYDLMKAADIQIKYIVEPRAHEYFDDVKDDEYYVMSLINAVDAGIITPVNRRINPDENIKVEEARELINKAYKFKMQKEYNIWEEIIKELAKMKDYKDLKDDQYVTGIISQDMMGVLKMRIKDSFKDKAQWELSSGKILILPEGIKASASKSDGEIIITLDWGRKPTGGYILKILSAEEIRDTIVVKYMAKIPGPNEIVTQVITYPKDSKKVKVRDINKDYKIIFERE</sequence>
<accession>A0A4R7KQJ8</accession>
<dbReference type="PROSITE" id="PS51257">
    <property type="entry name" value="PROKAR_LIPOPROTEIN"/>
    <property type="match status" value="1"/>
</dbReference>
<dbReference type="Pfam" id="PF14343">
    <property type="entry name" value="PrcB_C"/>
    <property type="match status" value="1"/>
</dbReference>
<name>A0A4R7KQJ8_9CLOT</name>
<evidence type="ECO:0000313" key="4">
    <source>
        <dbReference type="Proteomes" id="UP000295325"/>
    </source>
</evidence>
<protein>
    <submittedName>
        <fullName evidence="3">Protease stability complex PrcB-like protein</fullName>
    </submittedName>
</protein>
<evidence type="ECO:0000256" key="1">
    <source>
        <dbReference type="SAM" id="SignalP"/>
    </source>
</evidence>
<keyword evidence="4" id="KW-1185">Reference proteome</keyword>
<comment type="caution">
    <text evidence="3">The sequence shown here is derived from an EMBL/GenBank/DDBJ whole genome shotgun (WGS) entry which is preliminary data.</text>
</comment>
<keyword evidence="1" id="KW-0732">Signal</keyword>
<proteinExistence type="predicted"/>
<reference evidence="3 4" key="1">
    <citation type="submission" date="2019-03" db="EMBL/GenBank/DDBJ databases">
        <title>Genomic Encyclopedia of Type Strains, Phase IV (KMG-IV): sequencing the most valuable type-strain genomes for metagenomic binning, comparative biology and taxonomic classification.</title>
        <authorList>
            <person name="Goeker M."/>
        </authorList>
    </citation>
    <scope>NUCLEOTIDE SEQUENCE [LARGE SCALE GENOMIC DNA]</scope>
    <source>
        <strain evidence="3 4">DSM 24455</strain>
    </source>
</reference>
<organism evidence="3 4">
    <name type="scientific">Fonticella tunisiensis</name>
    <dbReference type="NCBI Taxonomy" id="1096341"/>
    <lineage>
        <taxon>Bacteria</taxon>
        <taxon>Bacillati</taxon>
        <taxon>Bacillota</taxon>
        <taxon>Clostridia</taxon>
        <taxon>Eubacteriales</taxon>
        <taxon>Clostridiaceae</taxon>
        <taxon>Fonticella</taxon>
    </lineage>
</organism>